<evidence type="ECO:0000313" key="3">
    <source>
        <dbReference type="Proteomes" id="UP000479710"/>
    </source>
</evidence>
<proteinExistence type="predicted"/>
<sequence>MQGIWLKPLDPHAAPPTRQCPSGKARGARSRATTRHRWRGARSAGNDVMSTARRGERGGGGRWSEDGDQWSEVNRREKSGKKSPN</sequence>
<dbReference type="EMBL" id="SPHZ02000008">
    <property type="protein sequence ID" value="KAF0903684.1"/>
    <property type="molecule type" value="Genomic_DNA"/>
</dbReference>
<dbReference type="Proteomes" id="UP000479710">
    <property type="component" value="Unassembled WGS sequence"/>
</dbReference>
<evidence type="ECO:0000256" key="1">
    <source>
        <dbReference type="SAM" id="MobiDB-lite"/>
    </source>
</evidence>
<feature type="region of interest" description="Disordered" evidence="1">
    <location>
        <begin position="1"/>
        <end position="85"/>
    </location>
</feature>
<gene>
    <name evidence="2" type="ORF">E2562_029057</name>
</gene>
<accession>A0A6G1CUX0</accession>
<keyword evidence="3" id="KW-1185">Reference proteome</keyword>
<evidence type="ECO:0000313" key="2">
    <source>
        <dbReference type="EMBL" id="KAF0903684.1"/>
    </source>
</evidence>
<protein>
    <submittedName>
        <fullName evidence="2">Uncharacterized protein</fullName>
    </submittedName>
</protein>
<dbReference type="AlphaFoldDB" id="A0A6G1CUX0"/>
<comment type="caution">
    <text evidence="2">The sequence shown here is derived from an EMBL/GenBank/DDBJ whole genome shotgun (WGS) entry which is preliminary data.</text>
</comment>
<organism evidence="2 3">
    <name type="scientific">Oryza meyeriana var. granulata</name>
    <dbReference type="NCBI Taxonomy" id="110450"/>
    <lineage>
        <taxon>Eukaryota</taxon>
        <taxon>Viridiplantae</taxon>
        <taxon>Streptophyta</taxon>
        <taxon>Embryophyta</taxon>
        <taxon>Tracheophyta</taxon>
        <taxon>Spermatophyta</taxon>
        <taxon>Magnoliopsida</taxon>
        <taxon>Liliopsida</taxon>
        <taxon>Poales</taxon>
        <taxon>Poaceae</taxon>
        <taxon>BOP clade</taxon>
        <taxon>Oryzoideae</taxon>
        <taxon>Oryzeae</taxon>
        <taxon>Oryzinae</taxon>
        <taxon>Oryza</taxon>
        <taxon>Oryza meyeriana</taxon>
    </lineage>
</organism>
<reference evidence="2 3" key="1">
    <citation type="submission" date="2019-11" db="EMBL/GenBank/DDBJ databases">
        <title>Whole genome sequence of Oryza granulata.</title>
        <authorList>
            <person name="Li W."/>
        </authorList>
    </citation>
    <scope>NUCLEOTIDE SEQUENCE [LARGE SCALE GENOMIC DNA]</scope>
    <source>
        <strain evidence="3">cv. Menghai</strain>
        <tissue evidence="2">Leaf</tissue>
    </source>
</reference>
<feature type="compositionally biased region" description="Basic residues" evidence="1">
    <location>
        <begin position="26"/>
        <end position="40"/>
    </location>
</feature>
<feature type="compositionally biased region" description="Basic and acidic residues" evidence="1">
    <location>
        <begin position="53"/>
        <end position="65"/>
    </location>
</feature>
<name>A0A6G1CUX0_9ORYZ</name>